<reference evidence="2" key="1">
    <citation type="journal article" date="2019" name="Sci. Rep.">
        <title>Draft genome of Tanacetum cinerariifolium, the natural source of mosquito coil.</title>
        <authorList>
            <person name="Yamashiro T."/>
            <person name="Shiraishi A."/>
            <person name="Satake H."/>
            <person name="Nakayama K."/>
        </authorList>
    </citation>
    <scope>NUCLEOTIDE SEQUENCE</scope>
</reference>
<accession>A0A6L2N7I1</accession>
<dbReference type="PANTHER" id="PTHR34676">
    <property type="entry name" value="DUF4219 DOMAIN-CONTAINING PROTEIN-RELATED"/>
    <property type="match status" value="1"/>
</dbReference>
<organism evidence="2">
    <name type="scientific">Tanacetum cinerariifolium</name>
    <name type="common">Dalmatian daisy</name>
    <name type="synonym">Chrysanthemum cinerariifolium</name>
    <dbReference type="NCBI Taxonomy" id="118510"/>
    <lineage>
        <taxon>Eukaryota</taxon>
        <taxon>Viridiplantae</taxon>
        <taxon>Streptophyta</taxon>
        <taxon>Embryophyta</taxon>
        <taxon>Tracheophyta</taxon>
        <taxon>Spermatophyta</taxon>
        <taxon>Magnoliopsida</taxon>
        <taxon>eudicotyledons</taxon>
        <taxon>Gunneridae</taxon>
        <taxon>Pentapetalae</taxon>
        <taxon>asterids</taxon>
        <taxon>campanulids</taxon>
        <taxon>Asterales</taxon>
        <taxon>Asteraceae</taxon>
        <taxon>Asteroideae</taxon>
        <taxon>Anthemideae</taxon>
        <taxon>Anthemidinae</taxon>
        <taxon>Tanacetum</taxon>
    </lineage>
</organism>
<proteinExistence type="predicted"/>
<evidence type="ECO:0000259" key="1">
    <source>
        <dbReference type="Pfam" id="PF22936"/>
    </source>
</evidence>
<dbReference type="Pfam" id="PF14223">
    <property type="entry name" value="Retrotran_gag_2"/>
    <property type="match status" value="1"/>
</dbReference>
<feature type="domain" description="Retrovirus-related Pol polyprotein from transposon TNT 1-94-like beta-barrel" evidence="1">
    <location>
        <begin position="205"/>
        <end position="250"/>
    </location>
</feature>
<dbReference type="Pfam" id="PF22936">
    <property type="entry name" value="Pol_BBD"/>
    <property type="match status" value="1"/>
</dbReference>
<dbReference type="PANTHER" id="PTHR34676:SF8">
    <property type="entry name" value="TRANSMEMBRANE PROTEIN"/>
    <property type="match status" value="1"/>
</dbReference>
<dbReference type="InterPro" id="IPR054722">
    <property type="entry name" value="PolX-like_BBD"/>
</dbReference>
<dbReference type="EMBL" id="BKCJ010008409">
    <property type="protein sequence ID" value="GEU82070.1"/>
    <property type="molecule type" value="Genomic_DNA"/>
</dbReference>
<gene>
    <name evidence="2" type="ORF">Tci_054048</name>
</gene>
<name>A0A6L2N7I1_TANCI</name>
<comment type="caution">
    <text evidence="2">The sequence shown here is derived from an EMBL/GenBank/DDBJ whole genome shotgun (WGS) entry which is preliminary data.</text>
</comment>
<sequence length="437" mass="49572">MVIYNALPRKEYERIFMCNTGIEMWKNLLITHQGNNQVKDNKIDLLVQQYEQFIIFKDESIASAFVRYNIIITSLKALEEESKDLTPLSLDELIGNLKVHEMIIKKDSKIVKAKVERKSLALKAKKESSDEECSTSSSEDEEYAIAARDFKKFFKRRDKNQIAFVGGSWSDSGEEDDEKDIDKTCLVAHASNEICLGVDLEPDVWIKDCGCSKHMTGNRNLFSTYKAYNRGNVIFGSNVHGNIIGKGQICDNKCRISFSEHDSEITKNGKVISKGIRKKGLYVMKLGNNSSAVWSYGGNSYTLVIVDNYSRKVKESLNVTFDETPPPSKTSPLVDDDLDEAIKITEKKNLENDIVDETLEIDEIVNIKESRNHPLENVIGNLNQRTIRSQAQNQSNLFCFISTIKPMKINEALGDEIVAMQEELNQFIANEVWELVP</sequence>
<dbReference type="AlphaFoldDB" id="A0A6L2N7I1"/>
<evidence type="ECO:0000313" key="2">
    <source>
        <dbReference type="EMBL" id="GEU82070.1"/>
    </source>
</evidence>
<protein>
    <recommendedName>
        <fullName evidence="1">Retrovirus-related Pol polyprotein from transposon TNT 1-94-like beta-barrel domain-containing protein</fullName>
    </recommendedName>
</protein>